<protein>
    <submittedName>
        <fullName evidence="9">FtsX-like permease family protein</fullName>
    </submittedName>
</protein>
<evidence type="ECO:0000256" key="3">
    <source>
        <dbReference type="ARBA" id="ARBA00022692"/>
    </source>
</evidence>
<feature type="transmembrane region" description="Helical" evidence="7">
    <location>
        <begin position="20"/>
        <end position="40"/>
    </location>
</feature>
<dbReference type="InterPro" id="IPR050250">
    <property type="entry name" value="Macrolide_Exporter_MacB"/>
</dbReference>
<name>A0ABV8LLX6_9ACTN</name>
<evidence type="ECO:0000256" key="2">
    <source>
        <dbReference type="ARBA" id="ARBA00022475"/>
    </source>
</evidence>
<feature type="domain" description="ABC3 transporter permease C-terminal" evidence="8">
    <location>
        <begin position="657"/>
        <end position="778"/>
    </location>
</feature>
<proteinExistence type="inferred from homology"/>
<keyword evidence="10" id="KW-1185">Reference proteome</keyword>
<comment type="similarity">
    <text evidence="6">Belongs to the ABC-4 integral membrane protein family.</text>
</comment>
<feature type="transmembrane region" description="Helical" evidence="7">
    <location>
        <begin position="650"/>
        <end position="678"/>
    </location>
</feature>
<dbReference type="PANTHER" id="PTHR30572">
    <property type="entry name" value="MEMBRANE COMPONENT OF TRANSPORTER-RELATED"/>
    <property type="match status" value="1"/>
</dbReference>
<feature type="transmembrane region" description="Helical" evidence="7">
    <location>
        <begin position="291"/>
        <end position="316"/>
    </location>
</feature>
<dbReference type="InterPro" id="IPR003838">
    <property type="entry name" value="ABC3_permease_C"/>
</dbReference>
<evidence type="ECO:0000256" key="1">
    <source>
        <dbReference type="ARBA" id="ARBA00004651"/>
    </source>
</evidence>
<evidence type="ECO:0000313" key="10">
    <source>
        <dbReference type="Proteomes" id="UP001595816"/>
    </source>
</evidence>
<feature type="transmembrane region" description="Helical" evidence="7">
    <location>
        <begin position="698"/>
        <end position="728"/>
    </location>
</feature>
<gene>
    <name evidence="9" type="ORF">ACFOZ4_14120</name>
</gene>
<evidence type="ECO:0000256" key="5">
    <source>
        <dbReference type="ARBA" id="ARBA00023136"/>
    </source>
</evidence>
<sequence>MSAVWRAARAAIQRRRLQTFVIGLVVLMSTLTIVIALVLLDASSAPFDRTFTAQQGPHAVAVFDPTKVTDAELTSRRTGVASAAGPFRQALLDFREGDGPGPHGLFTVVGRGDPGGPVDRLDLWRGRWPTGPGEVVLNLPPMSGDDPQELPDEITLGGVKFLVVGHAYSLSQTADAWVTPEQMTALKPTGVQMLYRFTGDVSTKAEVEAAVAAVTSGLTADALIAAQPYQVVKDKIAADIAVYVPLLATFGVLGLVVAVVIVGNVVSGAVVSGFRHIGVLKAIGFTPRQVVAVYLVMVSVPAVAGGVLGTVAGAFAAQPLLSDGFEGLGLGGGIGAAGWVWAVALLGVPTLVAVTALVPALRAHRLSAAEAISAGSAPRTGRGLRVQRRLAGTRLPRAVSLGLGLPFARPGRTAFTVVAVLLGVTTVTFATGLADTLTRVAAIEDRSSGQIAVQPSDGSIRISGEGRLSPQDAPQVTGRTDAQVEALLRGLPNAARVAAILGMPVPALGQTQPLRVNFVRGDYASMGYQDELTKGRWATRLDETVVSSELMRERGLTVGDRFTLELDGRRTELTIVGETMDGAIGPPAALVDWRVLTELAPDRVVRPWEVYYQVQLVRGGSVAAYVEAVRAADPGIDAWDTSQQNGLEVVVISFSAVLALLLSTVAALGVFNTVVLNVHERRRSLGMLKSIGMTPRQVVAVVLTSMGLLGAVGGLLGLPLGIVAHRVILPITADAARVAIPRAVLNMWHAPTLALLVVAGVLIALVGALVPARRAARLRIAEVLHNE</sequence>
<dbReference type="PANTHER" id="PTHR30572:SF4">
    <property type="entry name" value="ABC TRANSPORTER PERMEASE YTRF"/>
    <property type="match status" value="1"/>
</dbReference>
<evidence type="ECO:0000256" key="6">
    <source>
        <dbReference type="ARBA" id="ARBA00038076"/>
    </source>
</evidence>
<feature type="transmembrane region" description="Helical" evidence="7">
    <location>
        <begin position="242"/>
        <end position="271"/>
    </location>
</feature>
<dbReference type="Proteomes" id="UP001595816">
    <property type="component" value="Unassembled WGS sequence"/>
</dbReference>
<dbReference type="Pfam" id="PF02687">
    <property type="entry name" value="FtsX"/>
    <property type="match status" value="2"/>
</dbReference>
<evidence type="ECO:0000256" key="7">
    <source>
        <dbReference type="SAM" id="Phobius"/>
    </source>
</evidence>
<organism evidence="9 10">
    <name type="scientific">Hamadaea flava</name>
    <dbReference type="NCBI Taxonomy" id="1742688"/>
    <lineage>
        <taxon>Bacteria</taxon>
        <taxon>Bacillati</taxon>
        <taxon>Actinomycetota</taxon>
        <taxon>Actinomycetes</taxon>
        <taxon>Micromonosporales</taxon>
        <taxon>Micromonosporaceae</taxon>
        <taxon>Hamadaea</taxon>
    </lineage>
</organism>
<dbReference type="RefSeq" id="WP_253755527.1">
    <property type="nucleotide sequence ID" value="NZ_JAMZDZ010000001.1"/>
</dbReference>
<feature type="transmembrane region" description="Helical" evidence="7">
    <location>
        <begin position="336"/>
        <end position="358"/>
    </location>
</feature>
<evidence type="ECO:0000313" key="9">
    <source>
        <dbReference type="EMBL" id="MFC4131740.1"/>
    </source>
</evidence>
<keyword evidence="5 7" id="KW-0472">Membrane</keyword>
<dbReference type="EMBL" id="JBHSAY010000006">
    <property type="protein sequence ID" value="MFC4131740.1"/>
    <property type="molecule type" value="Genomic_DNA"/>
</dbReference>
<feature type="domain" description="ABC3 transporter permease C-terminal" evidence="8">
    <location>
        <begin position="249"/>
        <end position="366"/>
    </location>
</feature>
<keyword evidence="4 7" id="KW-1133">Transmembrane helix</keyword>
<evidence type="ECO:0000256" key="4">
    <source>
        <dbReference type="ARBA" id="ARBA00022989"/>
    </source>
</evidence>
<keyword evidence="3 7" id="KW-0812">Transmembrane</keyword>
<evidence type="ECO:0000259" key="8">
    <source>
        <dbReference type="Pfam" id="PF02687"/>
    </source>
</evidence>
<reference evidence="10" key="1">
    <citation type="journal article" date="2019" name="Int. J. Syst. Evol. Microbiol.">
        <title>The Global Catalogue of Microorganisms (GCM) 10K type strain sequencing project: providing services to taxonomists for standard genome sequencing and annotation.</title>
        <authorList>
            <consortium name="The Broad Institute Genomics Platform"/>
            <consortium name="The Broad Institute Genome Sequencing Center for Infectious Disease"/>
            <person name="Wu L."/>
            <person name="Ma J."/>
        </authorList>
    </citation>
    <scope>NUCLEOTIDE SEQUENCE [LARGE SCALE GENOMIC DNA]</scope>
    <source>
        <strain evidence="10">CGMCC 4.7289</strain>
    </source>
</reference>
<feature type="transmembrane region" description="Helical" evidence="7">
    <location>
        <begin position="748"/>
        <end position="770"/>
    </location>
</feature>
<keyword evidence="2" id="KW-1003">Cell membrane</keyword>
<comment type="subcellular location">
    <subcellularLocation>
        <location evidence="1">Cell membrane</location>
        <topology evidence="1">Multi-pass membrane protein</topology>
    </subcellularLocation>
</comment>
<feature type="transmembrane region" description="Helical" evidence="7">
    <location>
        <begin position="414"/>
        <end position="434"/>
    </location>
</feature>
<accession>A0ABV8LLX6</accession>
<comment type="caution">
    <text evidence="9">The sequence shown here is derived from an EMBL/GenBank/DDBJ whole genome shotgun (WGS) entry which is preliminary data.</text>
</comment>